<gene>
    <name evidence="2" type="ORF">ACFSJF_01555</name>
</gene>
<proteinExistence type="predicted"/>
<dbReference type="InterPro" id="IPR038750">
    <property type="entry name" value="YczE/YyaS-like"/>
</dbReference>
<feature type="transmembrane region" description="Helical" evidence="1">
    <location>
        <begin position="106"/>
        <end position="127"/>
    </location>
</feature>
<keyword evidence="1" id="KW-1133">Transmembrane helix</keyword>
<keyword evidence="1" id="KW-0812">Transmembrane</keyword>
<feature type="transmembrane region" description="Helical" evidence="1">
    <location>
        <begin position="7"/>
        <end position="26"/>
    </location>
</feature>
<evidence type="ECO:0000256" key="1">
    <source>
        <dbReference type="SAM" id="Phobius"/>
    </source>
</evidence>
<sequence>MKYVIRWAFFVVGLIFFSLGISITINVQHLGVHPWDVLSVGLFEKIGLSIGTWNILIGICLIAVTWILDRSYIKLGTFLNAFIVGAFVDLFLWLDFLPKASHSWTDIVIILVGIVMMGLAGGIYNAARVGSGPRDGFMLSISDKLGAPIRRVRIITESTVLVVGLLLGGPVFIFTFVFTFIQSPLFQYAYLYFVKIIDRLTMENQLLKTKAR</sequence>
<dbReference type="PANTHER" id="PTHR40078">
    <property type="entry name" value="INTEGRAL MEMBRANE PROTEIN-RELATED"/>
    <property type="match status" value="1"/>
</dbReference>
<organism evidence="2 3">
    <name type="scientific">Ornithinibacillus salinisoli</name>
    <dbReference type="NCBI Taxonomy" id="1848459"/>
    <lineage>
        <taxon>Bacteria</taxon>
        <taxon>Bacillati</taxon>
        <taxon>Bacillota</taxon>
        <taxon>Bacilli</taxon>
        <taxon>Bacillales</taxon>
        <taxon>Bacillaceae</taxon>
        <taxon>Ornithinibacillus</taxon>
    </lineage>
</organism>
<feature type="transmembrane region" description="Helical" evidence="1">
    <location>
        <begin position="46"/>
        <end position="68"/>
    </location>
</feature>
<dbReference type="PANTHER" id="PTHR40078:SF1">
    <property type="entry name" value="INTEGRAL MEMBRANE PROTEIN"/>
    <property type="match status" value="1"/>
</dbReference>
<keyword evidence="3" id="KW-1185">Reference proteome</keyword>
<protein>
    <submittedName>
        <fullName evidence="2">YitT family protein</fullName>
    </submittedName>
</protein>
<feature type="transmembrane region" description="Helical" evidence="1">
    <location>
        <begin position="75"/>
        <end position="94"/>
    </location>
</feature>
<dbReference type="EMBL" id="JBHUHQ010000002">
    <property type="protein sequence ID" value="MFD2042995.1"/>
    <property type="molecule type" value="Genomic_DNA"/>
</dbReference>
<keyword evidence="1" id="KW-0472">Membrane</keyword>
<comment type="caution">
    <text evidence="2">The sequence shown here is derived from an EMBL/GenBank/DDBJ whole genome shotgun (WGS) entry which is preliminary data.</text>
</comment>
<feature type="transmembrane region" description="Helical" evidence="1">
    <location>
        <begin position="160"/>
        <end position="181"/>
    </location>
</feature>
<accession>A0ABW4VWR0</accession>
<reference evidence="3" key="1">
    <citation type="journal article" date="2019" name="Int. J. Syst. Evol. Microbiol.">
        <title>The Global Catalogue of Microorganisms (GCM) 10K type strain sequencing project: providing services to taxonomists for standard genome sequencing and annotation.</title>
        <authorList>
            <consortium name="The Broad Institute Genomics Platform"/>
            <consortium name="The Broad Institute Genome Sequencing Center for Infectious Disease"/>
            <person name="Wu L."/>
            <person name="Ma J."/>
        </authorList>
    </citation>
    <scope>NUCLEOTIDE SEQUENCE [LARGE SCALE GENOMIC DNA]</scope>
    <source>
        <strain evidence="3">R28</strain>
    </source>
</reference>
<dbReference type="Pfam" id="PF19700">
    <property type="entry name" value="DUF6198"/>
    <property type="match status" value="1"/>
</dbReference>
<dbReference type="Proteomes" id="UP001597383">
    <property type="component" value="Unassembled WGS sequence"/>
</dbReference>
<evidence type="ECO:0000313" key="3">
    <source>
        <dbReference type="Proteomes" id="UP001597383"/>
    </source>
</evidence>
<dbReference type="RefSeq" id="WP_377554763.1">
    <property type="nucleotide sequence ID" value="NZ_JBHUHQ010000002.1"/>
</dbReference>
<name>A0ABW4VWR0_9BACI</name>
<evidence type="ECO:0000313" key="2">
    <source>
        <dbReference type="EMBL" id="MFD2042995.1"/>
    </source>
</evidence>